<comment type="caution">
    <text evidence="2">The sequence shown here is derived from an EMBL/GenBank/DDBJ whole genome shotgun (WGS) entry which is preliminary data.</text>
</comment>
<accession>A0ABQ6Q4H0</accession>
<organism evidence="2 3">
    <name type="scientific">Algoriphagus taiwanensis</name>
    <dbReference type="NCBI Taxonomy" id="1445656"/>
    <lineage>
        <taxon>Bacteria</taxon>
        <taxon>Pseudomonadati</taxon>
        <taxon>Bacteroidota</taxon>
        <taxon>Cytophagia</taxon>
        <taxon>Cytophagales</taxon>
        <taxon>Cyclobacteriaceae</taxon>
        <taxon>Algoriphagus</taxon>
    </lineage>
</organism>
<protein>
    <recommendedName>
        <fullName evidence="4">Spi protease inhibitor domain-containing protein</fullName>
    </recommendedName>
</protein>
<feature type="chain" id="PRO_5045435583" description="Spi protease inhibitor domain-containing protein" evidence="1">
    <location>
        <begin position="21"/>
        <end position="123"/>
    </location>
</feature>
<keyword evidence="3" id="KW-1185">Reference proteome</keyword>
<dbReference type="Proteomes" id="UP001307705">
    <property type="component" value="Unassembled WGS sequence"/>
</dbReference>
<dbReference type="EMBL" id="BTPE01000009">
    <property type="protein sequence ID" value="GMQ34358.1"/>
    <property type="molecule type" value="Genomic_DNA"/>
</dbReference>
<evidence type="ECO:0000256" key="1">
    <source>
        <dbReference type="SAM" id="SignalP"/>
    </source>
</evidence>
<proteinExistence type="predicted"/>
<dbReference type="PROSITE" id="PS51257">
    <property type="entry name" value="PROKAR_LIPOPROTEIN"/>
    <property type="match status" value="1"/>
</dbReference>
<dbReference type="RefSeq" id="WP_338229183.1">
    <property type="nucleotide sequence ID" value="NZ_BTPE01000009.1"/>
</dbReference>
<evidence type="ECO:0000313" key="2">
    <source>
        <dbReference type="EMBL" id="GMQ34358.1"/>
    </source>
</evidence>
<sequence>MMKRLLGLLLVLILLASCNEEDPLTYCGTQNPTEELPWLKAAIEEAEQSELSEYTYVMSGRYQGQSIFFFQNCCPFCNFAIIVLDCQGNSLGVLGANDGIAVDDIENLTPIWIPANSVCQINS</sequence>
<reference evidence="2 3" key="1">
    <citation type="submission" date="2023-08" db="EMBL/GenBank/DDBJ databases">
        <title>Draft genome sequence of Algoriphagus taiwanensis.</title>
        <authorList>
            <person name="Takatani N."/>
            <person name="Hosokawa M."/>
            <person name="Sawabe T."/>
        </authorList>
    </citation>
    <scope>NUCLEOTIDE SEQUENCE [LARGE SCALE GENOMIC DNA]</scope>
    <source>
        <strain evidence="2 3">JCM 19755</strain>
    </source>
</reference>
<feature type="signal peptide" evidence="1">
    <location>
        <begin position="1"/>
        <end position="20"/>
    </location>
</feature>
<keyword evidence="1" id="KW-0732">Signal</keyword>
<gene>
    <name evidence="2" type="ORF">Ataiwa_26300</name>
</gene>
<evidence type="ECO:0000313" key="3">
    <source>
        <dbReference type="Proteomes" id="UP001307705"/>
    </source>
</evidence>
<evidence type="ECO:0008006" key="4">
    <source>
        <dbReference type="Google" id="ProtNLM"/>
    </source>
</evidence>
<name>A0ABQ6Q4H0_9BACT</name>